<evidence type="ECO:0000313" key="3">
    <source>
        <dbReference type="Proteomes" id="UP000233786"/>
    </source>
</evidence>
<evidence type="ECO:0000313" key="2">
    <source>
        <dbReference type="EMBL" id="PKW15999.1"/>
    </source>
</evidence>
<proteinExistence type="predicted"/>
<protein>
    <submittedName>
        <fullName evidence="2">Uncharacterized protein</fullName>
    </submittedName>
</protein>
<sequence length="42" mass="4500">MDTTASSVDTGRRGYSSERHTPARTQGVQHCRVGRARAAVGL</sequence>
<keyword evidence="3" id="KW-1185">Reference proteome</keyword>
<dbReference type="Proteomes" id="UP000233786">
    <property type="component" value="Unassembled WGS sequence"/>
</dbReference>
<evidence type="ECO:0000256" key="1">
    <source>
        <dbReference type="SAM" id="MobiDB-lite"/>
    </source>
</evidence>
<comment type="caution">
    <text evidence="2">The sequence shown here is derived from an EMBL/GenBank/DDBJ whole genome shotgun (WGS) entry which is preliminary data.</text>
</comment>
<gene>
    <name evidence="2" type="ORF">A8926_3783</name>
</gene>
<accession>A0A2N3XZC9</accession>
<reference evidence="2" key="1">
    <citation type="submission" date="2017-12" db="EMBL/GenBank/DDBJ databases">
        <title>Sequencing the genomes of 1000 Actinobacteria strains.</title>
        <authorList>
            <person name="Klenk H.-P."/>
        </authorList>
    </citation>
    <scope>NUCLEOTIDE SEQUENCE [LARGE SCALE GENOMIC DNA]</scope>
    <source>
        <strain evidence="2">DSM 44228</strain>
    </source>
</reference>
<dbReference type="AlphaFoldDB" id="A0A2N3XZC9"/>
<feature type="region of interest" description="Disordered" evidence="1">
    <location>
        <begin position="1"/>
        <end position="42"/>
    </location>
</feature>
<organism evidence="2 3">
    <name type="scientific">Saccharopolyspora spinosa</name>
    <dbReference type="NCBI Taxonomy" id="60894"/>
    <lineage>
        <taxon>Bacteria</taxon>
        <taxon>Bacillati</taxon>
        <taxon>Actinomycetota</taxon>
        <taxon>Actinomycetes</taxon>
        <taxon>Pseudonocardiales</taxon>
        <taxon>Pseudonocardiaceae</taxon>
        <taxon>Saccharopolyspora</taxon>
    </lineage>
</organism>
<dbReference type="STRING" id="994479.GCA_000194155_03431"/>
<feature type="compositionally biased region" description="Basic and acidic residues" evidence="1">
    <location>
        <begin position="10"/>
        <end position="21"/>
    </location>
</feature>
<name>A0A2N3XZC9_SACSN</name>
<dbReference type="EMBL" id="PJNB01000001">
    <property type="protein sequence ID" value="PKW15999.1"/>
    <property type="molecule type" value="Genomic_DNA"/>
</dbReference>